<dbReference type="EMBL" id="CP032514">
    <property type="protein sequence ID" value="AYD89813.1"/>
    <property type="molecule type" value="Genomic_DNA"/>
</dbReference>
<organism evidence="6 7">
    <name type="scientific">Actinomyces lilanjuaniae</name>
    <dbReference type="NCBI Taxonomy" id="2321394"/>
    <lineage>
        <taxon>Bacteria</taxon>
        <taxon>Bacillati</taxon>
        <taxon>Actinomycetota</taxon>
        <taxon>Actinomycetes</taxon>
        <taxon>Actinomycetales</taxon>
        <taxon>Actinomycetaceae</taxon>
        <taxon>Actinomyces</taxon>
    </lineage>
</organism>
<evidence type="ECO:0000256" key="2">
    <source>
        <dbReference type="ARBA" id="ARBA00022618"/>
    </source>
</evidence>
<dbReference type="SUPFAM" id="SSF46785">
    <property type="entry name" value="Winged helix' DNA-binding domain"/>
    <property type="match status" value="2"/>
</dbReference>
<dbReference type="Pfam" id="PF04079">
    <property type="entry name" value="SMC_ScpB"/>
    <property type="match status" value="1"/>
</dbReference>
<dbReference type="PANTHER" id="PTHR34298">
    <property type="entry name" value="SEGREGATION AND CONDENSATION PROTEIN B"/>
    <property type="match status" value="1"/>
</dbReference>
<keyword evidence="4" id="KW-0131">Cell cycle</keyword>
<keyword evidence="7" id="KW-1185">Reference proteome</keyword>
<gene>
    <name evidence="6" type="primary">scpB</name>
    <name evidence="6" type="ORF">D5R93_06785</name>
</gene>
<evidence type="ECO:0000256" key="1">
    <source>
        <dbReference type="ARBA" id="ARBA00022490"/>
    </source>
</evidence>
<evidence type="ECO:0000256" key="4">
    <source>
        <dbReference type="ARBA" id="ARBA00023306"/>
    </source>
</evidence>
<accession>A0ABM6Z3F4</accession>
<dbReference type="InterPro" id="IPR005234">
    <property type="entry name" value="ScpB_csome_segregation"/>
</dbReference>
<reference evidence="6 7" key="1">
    <citation type="submission" date="2018-09" db="EMBL/GenBank/DDBJ databases">
        <authorList>
            <person name="Li J."/>
        </authorList>
    </citation>
    <scope>NUCLEOTIDE SEQUENCE [LARGE SCALE GENOMIC DNA]</scope>
    <source>
        <strain evidence="6 7">2129</strain>
    </source>
</reference>
<protein>
    <submittedName>
        <fullName evidence="6">SMC-Scp complex subunit ScpB</fullName>
    </submittedName>
</protein>
<feature type="region of interest" description="Disordered" evidence="5">
    <location>
        <begin position="213"/>
        <end position="234"/>
    </location>
</feature>
<sequence>MTQAQVRALAPGGGTGATDQETATAAPGTPHQVGLRGAVEAVLVVADEPVTTAALAQALDLGQEETRALLEGLASEYRGEVPGSRERGFVLQQVGEGWRLASGARYSEVVERFVVGSATARLSQAALETLAVIAYRQPVTRSRVAAVRGVSVDGVVRTLRARGLIEEDGTESSGAVLYRTSAEFLEYLGISSLEELPALAPYLPAQEDLADLDDEVSELTSPAGVQEAGGRADR</sequence>
<keyword evidence="2" id="KW-0132">Cell division</keyword>
<evidence type="ECO:0000256" key="5">
    <source>
        <dbReference type="SAM" id="MobiDB-lite"/>
    </source>
</evidence>
<dbReference type="InterPro" id="IPR036388">
    <property type="entry name" value="WH-like_DNA-bd_sf"/>
</dbReference>
<evidence type="ECO:0000256" key="3">
    <source>
        <dbReference type="ARBA" id="ARBA00022829"/>
    </source>
</evidence>
<evidence type="ECO:0000313" key="6">
    <source>
        <dbReference type="EMBL" id="AYD89813.1"/>
    </source>
</evidence>
<dbReference type="Proteomes" id="UP000273001">
    <property type="component" value="Chromosome"/>
</dbReference>
<dbReference type="NCBIfam" id="TIGR00281">
    <property type="entry name" value="SMC-Scp complex subunit ScpB"/>
    <property type="match status" value="1"/>
</dbReference>
<feature type="region of interest" description="Disordered" evidence="5">
    <location>
        <begin position="1"/>
        <end position="31"/>
    </location>
</feature>
<evidence type="ECO:0000313" key="7">
    <source>
        <dbReference type="Proteomes" id="UP000273001"/>
    </source>
</evidence>
<keyword evidence="3" id="KW-0159">Chromosome partition</keyword>
<dbReference type="InterPro" id="IPR036390">
    <property type="entry name" value="WH_DNA-bd_sf"/>
</dbReference>
<keyword evidence="1" id="KW-0963">Cytoplasm</keyword>
<name>A0ABM6Z3F4_9ACTO</name>
<dbReference type="PANTHER" id="PTHR34298:SF2">
    <property type="entry name" value="SEGREGATION AND CONDENSATION PROTEIN B"/>
    <property type="match status" value="1"/>
</dbReference>
<dbReference type="RefSeq" id="WP_119835079.1">
    <property type="nucleotide sequence ID" value="NZ_CP032514.1"/>
</dbReference>
<proteinExistence type="predicted"/>
<dbReference type="Gene3D" id="1.10.10.10">
    <property type="entry name" value="Winged helix-like DNA-binding domain superfamily/Winged helix DNA-binding domain"/>
    <property type="match status" value="2"/>
</dbReference>